<evidence type="ECO:0000313" key="1">
    <source>
        <dbReference type="EMBL" id="KHN95326.1"/>
    </source>
</evidence>
<protein>
    <submittedName>
        <fullName evidence="1">Uncharacterized protein</fullName>
    </submittedName>
</protein>
<evidence type="ECO:0000313" key="2">
    <source>
        <dbReference type="Proteomes" id="UP000030816"/>
    </source>
</evidence>
<name>A0A0B2WH58_METAS</name>
<dbReference type="EMBL" id="AZHE01000024">
    <property type="protein sequence ID" value="KHN95326.1"/>
    <property type="molecule type" value="Genomic_DNA"/>
</dbReference>
<sequence>MAKPPRRAGSGLLKLVLKSSPSAVNSTWTAQGQRQHISWSLSLGLSPSLNLNPNLTPHTAQLRTAYRQNCPGGQAATQPGPVPIPRLNEPASAVDATAKLESYGNDWAGVVPLTARVCSLVIFTQPYRVQAAALISSATPVSSSAPEPSKVIE</sequence>
<reference evidence="1 2" key="1">
    <citation type="journal article" date="2014" name="Proc. Natl. Acad. Sci. U.S.A.">
        <title>Trajectory and genomic determinants of fungal-pathogen speciation and host adaptation.</title>
        <authorList>
            <person name="Hu X."/>
            <person name="Xiao G."/>
            <person name="Zheng P."/>
            <person name="Shang Y."/>
            <person name="Su Y."/>
            <person name="Zhang X."/>
            <person name="Liu X."/>
            <person name="Zhan S."/>
            <person name="St Leger R.J."/>
            <person name="Wang C."/>
        </authorList>
    </citation>
    <scope>NUCLEOTIDE SEQUENCE [LARGE SCALE GENOMIC DNA]</scope>
    <source>
        <strain evidence="1 2">ARSEF 1941</strain>
    </source>
</reference>
<dbReference type="Proteomes" id="UP000030816">
    <property type="component" value="Unassembled WGS sequence"/>
</dbReference>
<dbReference type="AlphaFoldDB" id="A0A0B2WH58"/>
<comment type="caution">
    <text evidence="1">The sequence shown here is derived from an EMBL/GenBank/DDBJ whole genome shotgun (WGS) entry which is preliminary data.</text>
</comment>
<gene>
    <name evidence="1" type="ORF">MAM_06830</name>
</gene>
<keyword evidence="2" id="KW-1185">Reference proteome</keyword>
<organism evidence="1 2">
    <name type="scientific">Metarhizium album (strain ARSEF 1941)</name>
    <dbReference type="NCBI Taxonomy" id="1081103"/>
    <lineage>
        <taxon>Eukaryota</taxon>
        <taxon>Fungi</taxon>
        <taxon>Dikarya</taxon>
        <taxon>Ascomycota</taxon>
        <taxon>Pezizomycotina</taxon>
        <taxon>Sordariomycetes</taxon>
        <taxon>Hypocreomycetidae</taxon>
        <taxon>Hypocreales</taxon>
        <taxon>Clavicipitaceae</taxon>
        <taxon>Metarhizium</taxon>
    </lineage>
</organism>
<dbReference type="HOGENOM" id="CLU_1713692_0_0_1"/>
<dbReference type="GeneID" id="63741285"/>
<accession>A0A0B2WH58</accession>
<dbReference type="RefSeq" id="XP_040676392.1">
    <property type="nucleotide sequence ID" value="XM_040825628.1"/>
</dbReference>
<proteinExistence type="predicted"/>